<dbReference type="Proteomes" id="UP001168990">
    <property type="component" value="Unassembled WGS sequence"/>
</dbReference>
<proteinExistence type="inferred from homology"/>
<dbReference type="PANTHER" id="PTHR13675:SF0">
    <property type="entry name" value="LYR MOTIF-CONTAINING PROTEIN 2"/>
    <property type="match status" value="1"/>
</dbReference>
<organism evidence="8 9">
    <name type="scientific">Microctonus aethiopoides</name>
    <dbReference type="NCBI Taxonomy" id="144406"/>
    <lineage>
        <taxon>Eukaryota</taxon>
        <taxon>Metazoa</taxon>
        <taxon>Ecdysozoa</taxon>
        <taxon>Arthropoda</taxon>
        <taxon>Hexapoda</taxon>
        <taxon>Insecta</taxon>
        <taxon>Pterygota</taxon>
        <taxon>Neoptera</taxon>
        <taxon>Endopterygota</taxon>
        <taxon>Hymenoptera</taxon>
        <taxon>Apocrita</taxon>
        <taxon>Ichneumonoidea</taxon>
        <taxon>Braconidae</taxon>
        <taxon>Euphorinae</taxon>
        <taxon>Microctonus</taxon>
    </lineage>
</organism>
<dbReference type="InterPro" id="IPR008011">
    <property type="entry name" value="Complex1_LYR_dom"/>
</dbReference>
<dbReference type="AlphaFoldDB" id="A0AA39F9I4"/>
<reference evidence="8" key="1">
    <citation type="journal article" date="2023" name="bioRxiv">
        <title>Scaffold-level genome assemblies of two parasitoid biocontrol wasps reveal the parthenogenesis mechanism and an associated novel virus.</title>
        <authorList>
            <person name="Inwood S."/>
            <person name="Skelly J."/>
            <person name="Guhlin J."/>
            <person name="Harrop T."/>
            <person name="Goldson S."/>
            <person name="Dearden P."/>
        </authorList>
    </citation>
    <scope>NUCLEOTIDE SEQUENCE</scope>
    <source>
        <strain evidence="8">Irish</strain>
        <tissue evidence="8">Whole body</tissue>
    </source>
</reference>
<comment type="similarity">
    <text evidence="2">Belongs to the complex I LYR family.</text>
</comment>
<dbReference type="GO" id="GO:0005739">
    <property type="term" value="C:mitochondrion"/>
    <property type="evidence" value="ECO:0007669"/>
    <property type="project" value="UniProtKB-SubCell"/>
</dbReference>
<evidence type="ECO:0000313" key="9">
    <source>
        <dbReference type="Proteomes" id="UP001168990"/>
    </source>
</evidence>
<evidence type="ECO:0000259" key="7">
    <source>
        <dbReference type="Pfam" id="PF05347"/>
    </source>
</evidence>
<dbReference type="Pfam" id="PF05347">
    <property type="entry name" value="Complex1_LYR"/>
    <property type="match status" value="1"/>
</dbReference>
<evidence type="ECO:0000313" key="8">
    <source>
        <dbReference type="EMBL" id="KAK0165388.1"/>
    </source>
</evidence>
<dbReference type="CDD" id="cd20262">
    <property type="entry name" value="Complex1_LYR_LYRM2"/>
    <property type="match status" value="1"/>
</dbReference>
<sequence length="86" mass="10058">MSNKLTQTAMNLKQFMIRQKALTLYRKILRTIKQVPDKNDREYLKNWAKSEFLANKNLSDEFAIKSAIIHGESCMNELKINLNLAK</sequence>
<comment type="function">
    <text evidence="6">Involved in efficient integration of the N-module into mitochondrial respiratory chain complex I.</text>
</comment>
<evidence type="ECO:0000256" key="1">
    <source>
        <dbReference type="ARBA" id="ARBA00004173"/>
    </source>
</evidence>
<keyword evidence="3" id="KW-0809">Transit peptide</keyword>
<dbReference type="PANTHER" id="PTHR13675">
    <property type="entry name" value="LYR MOTIF-CONTAINING PROTEIN 2"/>
    <property type="match status" value="1"/>
</dbReference>
<accession>A0AA39F9I4</accession>
<gene>
    <name evidence="8" type="ORF">PV328_003904</name>
</gene>
<evidence type="ECO:0000256" key="6">
    <source>
        <dbReference type="ARBA" id="ARBA00044735"/>
    </source>
</evidence>
<comment type="caution">
    <text evidence="8">The sequence shown here is derived from an EMBL/GenBank/DDBJ whole genome shotgun (WGS) entry which is preliminary data.</text>
</comment>
<dbReference type="InterPro" id="IPR045293">
    <property type="entry name" value="Complex1_LYR_LYRM2"/>
</dbReference>
<evidence type="ECO:0000256" key="5">
    <source>
        <dbReference type="ARBA" id="ARBA00026235"/>
    </source>
</evidence>
<keyword evidence="9" id="KW-1185">Reference proteome</keyword>
<name>A0AA39F9I4_9HYME</name>
<keyword evidence="4" id="KW-0496">Mitochondrion</keyword>
<evidence type="ECO:0000256" key="4">
    <source>
        <dbReference type="ARBA" id="ARBA00023128"/>
    </source>
</evidence>
<protein>
    <recommendedName>
        <fullName evidence="5">LYR motif-containing protein 2</fullName>
    </recommendedName>
</protein>
<dbReference type="EMBL" id="JAQQBS010001422">
    <property type="protein sequence ID" value="KAK0165388.1"/>
    <property type="molecule type" value="Genomic_DNA"/>
</dbReference>
<comment type="subcellular location">
    <subcellularLocation>
        <location evidence="1">Mitochondrion</location>
    </subcellularLocation>
</comment>
<evidence type="ECO:0000256" key="2">
    <source>
        <dbReference type="ARBA" id="ARBA00009508"/>
    </source>
</evidence>
<evidence type="ECO:0000256" key="3">
    <source>
        <dbReference type="ARBA" id="ARBA00022946"/>
    </source>
</evidence>
<feature type="domain" description="Complex 1 LYR protein" evidence="7">
    <location>
        <begin position="19"/>
        <end position="72"/>
    </location>
</feature>
<reference evidence="8" key="2">
    <citation type="submission" date="2023-03" db="EMBL/GenBank/DDBJ databases">
        <authorList>
            <person name="Inwood S.N."/>
            <person name="Skelly J.G."/>
            <person name="Guhlin J."/>
            <person name="Harrop T.W.R."/>
            <person name="Goldson S.G."/>
            <person name="Dearden P.K."/>
        </authorList>
    </citation>
    <scope>NUCLEOTIDE SEQUENCE</scope>
    <source>
        <strain evidence="8">Irish</strain>
        <tissue evidence="8">Whole body</tissue>
    </source>
</reference>